<evidence type="ECO:0000313" key="7">
    <source>
        <dbReference type="Proteomes" id="UP000481643"/>
    </source>
</evidence>
<dbReference type="InterPro" id="IPR009057">
    <property type="entry name" value="Homeodomain-like_sf"/>
</dbReference>
<dbReference type="PROSITE" id="PS50977">
    <property type="entry name" value="HTH_TETR_2"/>
    <property type="match status" value="1"/>
</dbReference>
<dbReference type="Gene3D" id="1.10.357.10">
    <property type="entry name" value="Tetracycline Repressor, domain 2"/>
    <property type="match status" value="1"/>
</dbReference>
<dbReference type="SUPFAM" id="SSF46689">
    <property type="entry name" value="Homeodomain-like"/>
    <property type="match status" value="1"/>
</dbReference>
<name>A0A6L3YJU4_9HYPH</name>
<feature type="domain" description="HTH tetR-type" evidence="3">
    <location>
        <begin position="6"/>
        <end position="66"/>
    </location>
</feature>
<comment type="caution">
    <text evidence="5">The sequence shown here is derived from an EMBL/GenBank/DDBJ whole genome shotgun (WGS) entry which is preliminary data.</text>
</comment>
<dbReference type="RefSeq" id="WP_151652323.1">
    <property type="nucleotide sequence ID" value="NZ_WBVX01000017.1"/>
</dbReference>
<evidence type="ECO:0000313" key="4">
    <source>
        <dbReference type="EMBL" id="KAB2665801.1"/>
    </source>
</evidence>
<dbReference type="EMBL" id="WBVX01000017">
    <property type="protein sequence ID" value="KAB2683137.1"/>
    <property type="molecule type" value="Genomic_DNA"/>
</dbReference>
<gene>
    <name evidence="4" type="ORF">F9K91_09160</name>
    <name evidence="5" type="ORF">F9L08_16110</name>
</gene>
<organism evidence="5 7">
    <name type="scientific">Brucella tritici</name>
    <dbReference type="NCBI Taxonomy" id="94626"/>
    <lineage>
        <taxon>Bacteria</taxon>
        <taxon>Pseudomonadati</taxon>
        <taxon>Pseudomonadota</taxon>
        <taxon>Alphaproteobacteria</taxon>
        <taxon>Hyphomicrobiales</taxon>
        <taxon>Brucellaceae</taxon>
        <taxon>Brucella/Ochrobactrum group</taxon>
        <taxon>Brucella</taxon>
    </lineage>
</organism>
<dbReference type="EMBL" id="WBWA01000006">
    <property type="protein sequence ID" value="KAB2665801.1"/>
    <property type="molecule type" value="Genomic_DNA"/>
</dbReference>
<dbReference type="InterPro" id="IPR001647">
    <property type="entry name" value="HTH_TetR"/>
</dbReference>
<evidence type="ECO:0000313" key="5">
    <source>
        <dbReference type="EMBL" id="KAB2683137.1"/>
    </source>
</evidence>
<evidence type="ECO:0000256" key="1">
    <source>
        <dbReference type="ARBA" id="ARBA00023125"/>
    </source>
</evidence>
<evidence type="ECO:0000259" key="3">
    <source>
        <dbReference type="PROSITE" id="PS50977"/>
    </source>
</evidence>
<sequence>MARTKSVPDEAVLDRLMAVVAEEGPDGLTFARAAKAAGLSAATLVQRYGSSQSMLEAVLLRAWDQLDAATRTADENAALTPQGAIDLLMALMPPDTADYNAKDGLLLLREDIRNPVLRARGAAWGLYLAGALGRRLSGDAAKAERLGWQMASIWQGAHIWWAFTRSEPPEIAIRRALMEWVETSRCAGSLDHHS</sequence>
<feature type="DNA-binding region" description="H-T-H motif" evidence="2">
    <location>
        <begin position="29"/>
        <end position="48"/>
    </location>
</feature>
<protein>
    <submittedName>
        <fullName evidence="5">TetR family transcriptional regulator</fullName>
    </submittedName>
</protein>
<accession>A0A6L3YJU4</accession>
<evidence type="ECO:0000313" key="6">
    <source>
        <dbReference type="Proteomes" id="UP000430843"/>
    </source>
</evidence>
<proteinExistence type="predicted"/>
<dbReference type="AlphaFoldDB" id="A0A6L3YJU4"/>
<dbReference type="GO" id="GO:0003677">
    <property type="term" value="F:DNA binding"/>
    <property type="evidence" value="ECO:0007669"/>
    <property type="project" value="UniProtKB-UniRule"/>
</dbReference>
<evidence type="ECO:0000256" key="2">
    <source>
        <dbReference type="PROSITE-ProRule" id="PRU00335"/>
    </source>
</evidence>
<keyword evidence="1 2" id="KW-0238">DNA-binding</keyword>
<keyword evidence="6" id="KW-1185">Reference proteome</keyword>
<dbReference type="Proteomes" id="UP000430843">
    <property type="component" value="Unassembled WGS sequence"/>
</dbReference>
<dbReference type="Proteomes" id="UP000481643">
    <property type="component" value="Unassembled WGS sequence"/>
</dbReference>
<reference evidence="6 7" key="1">
    <citation type="submission" date="2019-09" db="EMBL/GenBank/DDBJ databases">
        <title>Taxonomic organization of the family Brucellaceae based on a phylogenomic approach.</title>
        <authorList>
            <person name="Leclercq S."/>
            <person name="Cloeckaert A."/>
            <person name="Zygmunt M.S."/>
        </authorList>
    </citation>
    <scope>NUCLEOTIDE SEQUENCE [LARGE SCALE GENOMIC DNA]</scope>
    <source>
        <strain evidence="4 6">LMG 18957</strain>
        <strain evidence="5 7">WS1830</strain>
    </source>
</reference>